<dbReference type="InterPro" id="IPR011611">
    <property type="entry name" value="PfkB_dom"/>
</dbReference>
<proteinExistence type="inferred from homology"/>
<dbReference type="PANTHER" id="PTHR43085:SF1">
    <property type="entry name" value="PSEUDOURIDINE KINASE-RELATED"/>
    <property type="match status" value="1"/>
</dbReference>
<gene>
    <name evidence="7" type="ORF">DLK05_02250</name>
</gene>
<dbReference type="OrthoDB" id="9813569at2"/>
<evidence type="ECO:0000256" key="5">
    <source>
        <dbReference type="ARBA" id="ARBA00022840"/>
    </source>
</evidence>
<feature type="domain" description="Carbohydrate kinase PfkB" evidence="6">
    <location>
        <begin position="18"/>
        <end position="272"/>
    </location>
</feature>
<comment type="caution">
    <text evidence="7">The sequence shown here is derived from an EMBL/GenBank/DDBJ whole genome shotgun (WGS) entry which is preliminary data.</text>
</comment>
<dbReference type="GO" id="GO:0016301">
    <property type="term" value="F:kinase activity"/>
    <property type="evidence" value="ECO:0007669"/>
    <property type="project" value="UniProtKB-KW"/>
</dbReference>
<dbReference type="Pfam" id="PF00294">
    <property type="entry name" value="PfkB"/>
    <property type="match status" value="1"/>
</dbReference>
<dbReference type="InterPro" id="IPR050306">
    <property type="entry name" value="PfkB_Carbo_kinase"/>
</dbReference>
<evidence type="ECO:0000313" key="7">
    <source>
        <dbReference type="EMBL" id="RUT79532.1"/>
    </source>
</evidence>
<keyword evidence="8" id="KW-1185">Reference proteome</keyword>
<dbReference type="RefSeq" id="WP_127342353.1">
    <property type="nucleotide sequence ID" value="NZ_RJJX01000002.1"/>
</dbReference>
<accession>A0A434AY81</accession>
<dbReference type="Gene3D" id="3.40.1190.20">
    <property type="match status" value="1"/>
</dbReference>
<dbReference type="SUPFAM" id="SSF53613">
    <property type="entry name" value="Ribokinase-like"/>
    <property type="match status" value="1"/>
</dbReference>
<evidence type="ECO:0000256" key="2">
    <source>
        <dbReference type="ARBA" id="ARBA00022679"/>
    </source>
</evidence>
<dbReference type="InterPro" id="IPR029056">
    <property type="entry name" value="Ribokinase-like"/>
</dbReference>
<organism evidence="7 8">
    <name type="scientific">Ancylomarina longa</name>
    <dbReference type="NCBI Taxonomy" id="2487017"/>
    <lineage>
        <taxon>Bacteria</taxon>
        <taxon>Pseudomonadati</taxon>
        <taxon>Bacteroidota</taxon>
        <taxon>Bacteroidia</taxon>
        <taxon>Marinilabiliales</taxon>
        <taxon>Marinifilaceae</taxon>
        <taxon>Ancylomarina</taxon>
    </lineage>
</organism>
<dbReference type="AlphaFoldDB" id="A0A434AY81"/>
<evidence type="ECO:0000313" key="8">
    <source>
        <dbReference type="Proteomes" id="UP000282985"/>
    </source>
</evidence>
<evidence type="ECO:0000256" key="3">
    <source>
        <dbReference type="ARBA" id="ARBA00022741"/>
    </source>
</evidence>
<evidence type="ECO:0000256" key="4">
    <source>
        <dbReference type="ARBA" id="ARBA00022777"/>
    </source>
</evidence>
<comment type="similarity">
    <text evidence="1">Belongs to the carbohydrate kinase PfkB family.</text>
</comment>
<evidence type="ECO:0000259" key="6">
    <source>
        <dbReference type="Pfam" id="PF00294"/>
    </source>
</evidence>
<dbReference type="Proteomes" id="UP000282985">
    <property type="component" value="Unassembled WGS sequence"/>
</dbReference>
<reference evidence="7 8" key="1">
    <citation type="submission" date="2018-11" db="EMBL/GenBank/DDBJ databases">
        <title>Parancylomarina longa gen. nov., sp. nov., isolated from sediments of southern Okinawa.</title>
        <authorList>
            <person name="Fu T."/>
        </authorList>
    </citation>
    <scope>NUCLEOTIDE SEQUENCE [LARGE SCALE GENOMIC DNA]</scope>
    <source>
        <strain evidence="7 8">T3-2 S1-C</strain>
    </source>
</reference>
<name>A0A434AY81_9BACT</name>
<dbReference type="PANTHER" id="PTHR43085">
    <property type="entry name" value="HEXOKINASE FAMILY MEMBER"/>
    <property type="match status" value="1"/>
</dbReference>
<keyword evidence="2" id="KW-0808">Transferase</keyword>
<sequence length="307" mass="34688">MRTIYTIGDCVLDVFFEQGKPFESKPGGSFLNASVSLARLGAQVCLLSELGTDKVGESILQFLMKNKVNTKYISRFSDTNSNLALAFLDDSRNADYSFYKTRIGLDSIIQFPTEVKPNDIILFGSFLAIKKEFRSSLIAFLKYCRKQDAILIYDPNFRSQHLRLLKEVLPYIKENMALADIVKASNEDFQLICGAKSASNAHIWMENFSDAMLVYTANKNAISVCNPNEIKVEVPQITPLSTVGAGDTCNAAIAYFLIKNRIDLNEIKNLNYKEIQEMVQTAITFSQKVCMSFDNFLEEDFARNFRL</sequence>
<evidence type="ECO:0000256" key="1">
    <source>
        <dbReference type="ARBA" id="ARBA00010688"/>
    </source>
</evidence>
<protein>
    <submittedName>
        <fullName evidence="7">Fructokinase</fullName>
    </submittedName>
</protein>
<dbReference type="GO" id="GO:0005524">
    <property type="term" value="F:ATP binding"/>
    <property type="evidence" value="ECO:0007669"/>
    <property type="project" value="UniProtKB-KW"/>
</dbReference>
<keyword evidence="3" id="KW-0547">Nucleotide-binding</keyword>
<keyword evidence="4 7" id="KW-0418">Kinase</keyword>
<dbReference type="EMBL" id="RJJX01000002">
    <property type="protein sequence ID" value="RUT79532.1"/>
    <property type="molecule type" value="Genomic_DNA"/>
</dbReference>
<keyword evidence="5" id="KW-0067">ATP-binding</keyword>